<keyword evidence="7 10" id="KW-0648">Protein biosynthesis</keyword>
<comment type="subcellular location">
    <subcellularLocation>
        <location evidence="1 10">Cytoplasm</location>
    </subcellularLocation>
</comment>
<protein>
    <recommendedName>
        <fullName evidence="10">Glycine--tRNA ligase beta subunit</fullName>
        <ecNumber evidence="10">6.1.1.14</ecNumber>
    </recommendedName>
    <alternativeName>
        <fullName evidence="10">Glycyl-tRNA synthetase beta subunit</fullName>
        <shortName evidence="10">GlyRS</shortName>
    </alternativeName>
</protein>
<keyword evidence="5 10" id="KW-0547">Nucleotide-binding</keyword>
<gene>
    <name evidence="10" type="primary">glyS</name>
    <name evidence="12" type="ORF">HMPREF0080_01010</name>
</gene>
<organism evidence="12 13">
    <name type="scientific">Anaeroglobus geminatus F0357</name>
    <dbReference type="NCBI Taxonomy" id="861450"/>
    <lineage>
        <taxon>Bacteria</taxon>
        <taxon>Bacillati</taxon>
        <taxon>Bacillota</taxon>
        <taxon>Negativicutes</taxon>
        <taxon>Veillonellales</taxon>
        <taxon>Veillonellaceae</taxon>
        <taxon>Anaeroglobus</taxon>
    </lineage>
</organism>
<dbReference type="GO" id="GO:0005829">
    <property type="term" value="C:cytosol"/>
    <property type="evidence" value="ECO:0007669"/>
    <property type="project" value="TreeGrafter"/>
</dbReference>
<sequence length="682" mass="76141">MSKDLLLEIGTEEIPAHYMPGILKQVKESAAAAFEENRLACEDIRTLGTPRRVTLIVKGLAEKQADVSAKNKGPSVKIAYDADGRPTQAAVGFARSQKIDVADLVVEDGYIYADVTTIGEATAGLLPELLKKLILSLSFPKSMIWGDEDVRFVRPLRWLVALYGTEVIPFEIAHVRSGRISRGHRFLGAGDFEISAPHVYEQAAKEHFLIVDPEERKDMILQGLAAIAAEEGGTVIMDEDLLEEVVYLVEYPTPLCGSFDKRYLDLPEAAVITPMKDHQRYFPMRDGAGNLMNRFLTVRNGDAENLTTVRHGNERVLRARLDDAAFFFAEDRKRTLSDRIEGLKKIVFQDGLGTLFDKAQRLAAITVFLKNKVDVPVADEELERLSLLAKTDLLTQMVQEFTELQGIMGREYAALDGEGPAIAEALYEQYLPRFAGDDLPHTTMGMLLSVADKFDTITGMFSLDMVPTGSQDPFALRRQTIGILHILMNADWNINCDEVFAFILELLGTPAEKREEVMTNLHDYFTLRLKNIFQDKGFDYRIIDCVLHGAFLNAAEALKRAAALRDADFLSRGDLLQAYTRVGNMVKDAVETEVDPSLFETEEEKRLYTVVTELESPLQAAYATYDYGTAVTVLDKGVEAVNAFLDNVLVMHDNEAVRNNRIRLLTKTFGLISPLGDIKRLS</sequence>
<evidence type="ECO:0000256" key="7">
    <source>
        <dbReference type="ARBA" id="ARBA00022917"/>
    </source>
</evidence>
<evidence type="ECO:0000256" key="9">
    <source>
        <dbReference type="ARBA" id="ARBA00047937"/>
    </source>
</evidence>
<comment type="caution">
    <text evidence="12">The sequence shown here is derived from an EMBL/GenBank/DDBJ whole genome shotgun (WGS) entry which is preliminary data.</text>
</comment>
<dbReference type="STRING" id="861450.HMPREF0080_01010"/>
<evidence type="ECO:0000256" key="2">
    <source>
        <dbReference type="ARBA" id="ARBA00008226"/>
    </source>
</evidence>
<dbReference type="GO" id="GO:0006426">
    <property type="term" value="P:glycyl-tRNA aminoacylation"/>
    <property type="evidence" value="ECO:0007669"/>
    <property type="project" value="UniProtKB-UniRule"/>
</dbReference>
<keyword evidence="13" id="KW-1185">Reference proteome</keyword>
<dbReference type="GO" id="GO:0005524">
    <property type="term" value="F:ATP binding"/>
    <property type="evidence" value="ECO:0007669"/>
    <property type="project" value="UniProtKB-UniRule"/>
</dbReference>
<comment type="subunit">
    <text evidence="10">Tetramer of two alpha and two beta subunits.</text>
</comment>
<evidence type="ECO:0000313" key="13">
    <source>
        <dbReference type="Proteomes" id="UP000005481"/>
    </source>
</evidence>
<dbReference type="Proteomes" id="UP000005481">
    <property type="component" value="Unassembled WGS sequence"/>
</dbReference>
<dbReference type="eggNOG" id="COG0751">
    <property type="taxonomic scope" value="Bacteria"/>
</dbReference>
<accession>G9YH83</accession>
<dbReference type="AlphaFoldDB" id="G9YH83"/>
<proteinExistence type="inferred from homology"/>
<dbReference type="Pfam" id="PF02092">
    <property type="entry name" value="tRNA_synt_2f"/>
    <property type="match status" value="1"/>
</dbReference>
<dbReference type="PATRIC" id="fig|861450.3.peg.945"/>
<name>G9YH83_9FIRM</name>
<evidence type="ECO:0000259" key="11">
    <source>
        <dbReference type="Pfam" id="PF05746"/>
    </source>
</evidence>
<dbReference type="GO" id="GO:0004814">
    <property type="term" value="F:arginine-tRNA ligase activity"/>
    <property type="evidence" value="ECO:0007669"/>
    <property type="project" value="InterPro"/>
</dbReference>
<dbReference type="HOGENOM" id="CLU_007220_2_2_9"/>
<dbReference type="Pfam" id="PF05746">
    <property type="entry name" value="DALR_1"/>
    <property type="match status" value="1"/>
</dbReference>
<dbReference type="GO" id="GO:0004820">
    <property type="term" value="F:glycine-tRNA ligase activity"/>
    <property type="evidence" value="ECO:0007669"/>
    <property type="project" value="UniProtKB-UniRule"/>
</dbReference>
<evidence type="ECO:0000256" key="4">
    <source>
        <dbReference type="ARBA" id="ARBA00022598"/>
    </source>
</evidence>
<evidence type="ECO:0000256" key="8">
    <source>
        <dbReference type="ARBA" id="ARBA00023146"/>
    </source>
</evidence>
<dbReference type="PANTHER" id="PTHR30075:SF2">
    <property type="entry name" value="GLYCINE--TRNA LIGASE, CHLOROPLASTIC_MITOCHONDRIAL 2"/>
    <property type="match status" value="1"/>
</dbReference>
<dbReference type="EC" id="6.1.1.14" evidence="10"/>
<comment type="similarity">
    <text evidence="2 10">Belongs to the class-II aminoacyl-tRNA synthetase family.</text>
</comment>
<dbReference type="RefSeq" id="WP_006789992.1">
    <property type="nucleotide sequence ID" value="NZ_JH417584.1"/>
</dbReference>
<keyword evidence="3 10" id="KW-0963">Cytoplasm</keyword>
<comment type="catalytic activity">
    <reaction evidence="9 10">
        <text>tRNA(Gly) + glycine + ATP = glycyl-tRNA(Gly) + AMP + diphosphate</text>
        <dbReference type="Rhea" id="RHEA:16013"/>
        <dbReference type="Rhea" id="RHEA-COMP:9664"/>
        <dbReference type="Rhea" id="RHEA-COMP:9683"/>
        <dbReference type="ChEBI" id="CHEBI:30616"/>
        <dbReference type="ChEBI" id="CHEBI:33019"/>
        <dbReference type="ChEBI" id="CHEBI:57305"/>
        <dbReference type="ChEBI" id="CHEBI:78442"/>
        <dbReference type="ChEBI" id="CHEBI:78522"/>
        <dbReference type="ChEBI" id="CHEBI:456215"/>
        <dbReference type="EC" id="6.1.1.14"/>
    </reaction>
</comment>
<dbReference type="NCBIfam" id="TIGR00211">
    <property type="entry name" value="glyS"/>
    <property type="match status" value="1"/>
</dbReference>
<evidence type="ECO:0000313" key="12">
    <source>
        <dbReference type="EMBL" id="EHM41138.1"/>
    </source>
</evidence>
<keyword evidence="4 10" id="KW-0436">Ligase</keyword>
<dbReference type="SUPFAM" id="SSF109604">
    <property type="entry name" value="HD-domain/PDEase-like"/>
    <property type="match status" value="1"/>
</dbReference>
<reference evidence="12 13" key="1">
    <citation type="submission" date="2011-08" db="EMBL/GenBank/DDBJ databases">
        <authorList>
            <person name="Weinstock G."/>
            <person name="Sodergren E."/>
            <person name="Clifton S."/>
            <person name="Fulton L."/>
            <person name="Fulton B."/>
            <person name="Courtney L."/>
            <person name="Fronick C."/>
            <person name="Harrison M."/>
            <person name="Strong C."/>
            <person name="Farmer C."/>
            <person name="Delahaunty K."/>
            <person name="Markovic C."/>
            <person name="Hall O."/>
            <person name="Minx P."/>
            <person name="Tomlinson C."/>
            <person name="Mitreva M."/>
            <person name="Hou S."/>
            <person name="Chen J."/>
            <person name="Wollam A."/>
            <person name="Pepin K.H."/>
            <person name="Johnson M."/>
            <person name="Bhonagiri V."/>
            <person name="Zhang X."/>
            <person name="Suruliraj S."/>
            <person name="Warren W."/>
            <person name="Chinwalla A."/>
            <person name="Mardis E.R."/>
            <person name="Wilson R.K."/>
        </authorList>
    </citation>
    <scope>NUCLEOTIDE SEQUENCE [LARGE SCALE GENOMIC DNA]</scope>
    <source>
        <strain evidence="12 13">F0357</strain>
    </source>
</reference>
<dbReference type="PRINTS" id="PR01045">
    <property type="entry name" value="TRNASYNTHGB"/>
</dbReference>
<keyword evidence="8 10" id="KW-0030">Aminoacyl-tRNA synthetase</keyword>
<dbReference type="PROSITE" id="PS50861">
    <property type="entry name" value="AA_TRNA_LIGASE_II_GLYAB"/>
    <property type="match status" value="1"/>
</dbReference>
<dbReference type="OrthoDB" id="9775440at2"/>
<dbReference type="InterPro" id="IPR008909">
    <property type="entry name" value="DALR_anticod-bd"/>
</dbReference>
<dbReference type="GO" id="GO:0006420">
    <property type="term" value="P:arginyl-tRNA aminoacylation"/>
    <property type="evidence" value="ECO:0007669"/>
    <property type="project" value="InterPro"/>
</dbReference>
<dbReference type="InterPro" id="IPR006194">
    <property type="entry name" value="Gly-tRNA-synth_heterodimer"/>
</dbReference>
<dbReference type="HAMAP" id="MF_00255">
    <property type="entry name" value="Gly_tRNA_synth_beta"/>
    <property type="match status" value="1"/>
</dbReference>
<evidence type="ECO:0000256" key="5">
    <source>
        <dbReference type="ARBA" id="ARBA00022741"/>
    </source>
</evidence>
<keyword evidence="6 10" id="KW-0067">ATP-binding</keyword>
<dbReference type="PANTHER" id="PTHR30075">
    <property type="entry name" value="GLYCYL-TRNA SYNTHETASE"/>
    <property type="match status" value="1"/>
</dbReference>
<evidence type="ECO:0000256" key="3">
    <source>
        <dbReference type="ARBA" id="ARBA00022490"/>
    </source>
</evidence>
<evidence type="ECO:0000256" key="10">
    <source>
        <dbReference type="HAMAP-Rule" id="MF_00255"/>
    </source>
</evidence>
<dbReference type="InterPro" id="IPR015944">
    <property type="entry name" value="Gly-tRNA-synth_bsu"/>
</dbReference>
<dbReference type="EMBL" id="AGCJ01000038">
    <property type="protein sequence ID" value="EHM41138.1"/>
    <property type="molecule type" value="Genomic_DNA"/>
</dbReference>
<feature type="domain" description="DALR anticodon binding" evidence="11">
    <location>
        <begin position="576"/>
        <end position="668"/>
    </location>
</feature>
<evidence type="ECO:0000256" key="1">
    <source>
        <dbReference type="ARBA" id="ARBA00004496"/>
    </source>
</evidence>
<evidence type="ECO:0000256" key="6">
    <source>
        <dbReference type="ARBA" id="ARBA00022840"/>
    </source>
</evidence>